<dbReference type="EMBL" id="FTOR01000009">
    <property type="protein sequence ID" value="SIT30426.1"/>
    <property type="molecule type" value="Genomic_DNA"/>
</dbReference>
<dbReference type="KEGG" id="fln:FLA_3449"/>
<dbReference type="OrthoDB" id="660497at2"/>
<evidence type="ECO:0000313" key="1">
    <source>
        <dbReference type="EMBL" id="SIT30426.1"/>
    </source>
</evidence>
<dbReference type="Proteomes" id="UP000186917">
    <property type="component" value="Unassembled WGS sequence"/>
</dbReference>
<organism evidence="1 2">
    <name type="scientific">Filimonas lacunae</name>
    <dbReference type="NCBI Taxonomy" id="477680"/>
    <lineage>
        <taxon>Bacteria</taxon>
        <taxon>Pseudomonadati</taxon>
        <taxon>Bacteroidota</taxon>
        <taxon>Chitinophagia</taxon>
        <taxon>Chitinophagales</taxon>
        <taxon>Chitinophagaceae</taxon>
        <taxon>Filimonas</taxon>
    </lineage>
</organism>
<proteinExistence type="predicted"/>
<sequence length="181" mass="21967">MKYYIDIYKLYFIFSEIYLYALSDENLVPLFDKLFGEQKRLLIERLVKPEENTSIQFWSMYNAYEKERRMLNSARFAIVNEYLRSGHLSEKHFHKRISIRAFKNGIAFIELWRKYRNDFSEVMGVERANRFIELEMYLQKQTKMALQDAIPFFQEVETIWASNNGDYDFWYDETGYVTQVG</sequence>
<protein>
    <submittedName>
        <fullName evidence="1">Uncharacterized protein</fullName>
    </submittedName>
</protein>
<evidence type="ECO:0000313" key="2">
    <source>
        <dbReference type="Proteomes" id="UP000186917"/>
    </source>
</evidence>
<dbReference type="AlphaFoldDB" id="A0A173MIH7"/>
<gene>
    <name evidence="1" type="ORF">SAMN05421788_109221</name>
</gene>
<keyword evidence="2" id="KW-1185">Reference proteome</keyword>
<dbReference type="RefSeq" id="WP_076381532.1">
    <property type="nucleotide sequence ID" value="NZ_AP017422.1"/>
</dbReference>
<reference evidence="2" key="1">
    <citation type="submission" date="2017-01" db="EMBL/GenBank/DDBJ databases">
        <authorList>
            <person name="Varghese N."/>
            <person name="Submissions S."/>
        </authorList>
    </citation>
    <scope>NUCLEOTIDE SEQUENCE [LARGE SCALE GENOMIC DNA]</scope>
    <source>
        <strain evidence="2">DSM 21054</strain>
    </source>
</reference>
<dbReference type="STRING" id="477680.SAMN05421788_109221"/>
<accession>A0A173MIH7</accession>
<name>A0A173MIH7_9BACT</name>